<dbReference type="OrthoDB" id="140543at2157"/>
<sequence>MTSTFRLELLKPSQYHIWDDLVDNSPQGTLFHKSWWLKTVAEKRGTDLCLLGVFRGDDLVGGCSISEEKRFFFKLAFSPPIKSATAYGGIIIVGSDAKNIKKNEFMNNSVIESVSDYCLEHYDYSQILNSPALTDIRPFLWKGWDESVYYTYILFLNNFPSLKDLSLHYDGSVRWSINKAEKNTVEILTVNDDIDLIYDLLMESYAWHKEDAPLSKNLFTALMKELNNRGACKTYVAYHDDCPISFGTFLFYKNSASYWLGGSRRDTLNLEGSSAVLGHALKEALSDKISYIDFIGANTHPIAKFKSAFNPQIIPYYNAEWAKLRTKFAKSLYSVF</sequence>
<dbReference type="Gene3D" id="3.40.630.30">
    <property type="match status" value="1"/>
</dbReference>
<dbReference type="EMBL" id="JABXWR010000001">
    <property type="protein sequence ID" value="NVO66030.1"/>
    <property type="molecule type" value="Genomic_DNA"/>
</dbReference>
<dbReference type="PANTHER" id="PTHR36174">
    <property type="entry name" value="LIPID II:GLYCINE GLYCYLTRANSFERASE"/>
    <property type="match status" value="1"/>
</dbReference>
<gene>
    <name evidence="2" type="ORF">HWN36_01570</name>
</gene>
<proteinExistence type="predicted"/>
<evidence type="ECO:0000259" key="1">
    <source>
        <dbReference type="Pfam" id="PF13480"/>
    </source>
</evidence>
<keyword evidence="3" id="KW-1185">Reference proteome</keyword>
<reference evidence="2 3" key="1">
    <citation type="submission" date="2020-06" db="EMBL/GenBank/DDBJ databases">
        <title>Methanofollis fontis sp. nov., a methanogen isolated from marine sediments near a cold seep at Four-Way Closure Ridge offshore southwestern Taiwan.</title>
        <authorList>
            <person name="Chen S.-C."/>
            <person name="Teng N.-H."/>
            <person name="Lin Y.-S."/>
            <person name="Lai M.-C."/>
            <person name="Chen H.-H."/>
            <person name="Wang C.-C."/>
        </authorList>
    </citation>
    <scope>NUCLEOTIDE SEQUENCE [LARGE SCALE GENOMIC DNA]</scope>
    <source>
        <strain evidence="2 3">DSM 2702</strain>
    </source>
</reference>
<name>A0A7K4HM70_9EURY</name>
<dbReference type="InterPro" id="IPR050644">
    <property type="entry name" value="PG_Glycine_Bridge_Synth"/>
</dbReference>
<dbReference type="PANTHER" id="PTHR36174:SF1">
    <property type="entry name" value="LIPID II:GLYCINE GLYCYLTRANSFERASE"/>
    <property type="match status" value="1"/>
</dbReference>
<accession>A0A7K4HM70</accession>
<dbReference type="Proteomes" id="UP000570823">
    <property type="component" value="Unassembled WGS sequence"/>
</dbReference>
<keyword evidence="2" id="KW-0808">Transferase</keyword>
<dbReference type="SUPFAM" id="SSF55729">
    <property type="entry name" value="Acyl-CoA N-acyltransferases (Nat)"/>
    <property type="match status" value="2"/>
</dbReference>
<dbReference type="Pfam" id="PF13480">
    <property type="entry name" value="Acetyltransf_6"/>
    <property type="match status" value="1"/>
</dbReference>
<feature type="domain" description="BioF2-like acetyltransferase" evidence="1">
    <location>
        <begin position="175"/>
        <end position="299"/>
    </location>
</feature>
<dbReference type="GO" id="GO:0016740">
    <property type="term" value="F:transferase activity"/>
    <property type="evidence" value="ECO:0007669"/>
    <property type="project" value="UniProtKB-KW"/>
</dbReference>
<dbReference type="RefSeq" id="WP_176787616.1">
    <property type="nucleotide sequence ID" value="NZ_JABXWR010000001.1"/>
</dbReference>
<dbReference type="InterPro" id="IPR038740">
    <property type="entry name" value="BioF2-like_GNAT_dom"/>
</dbReference>
<evidence type="ECO:0000313" key="2">
    <source>
        <dbReference type="EMBL" id="NVO66030.1"/>
    </source>
</evidence>
<evidence type="ECO:0000313" key="3">
    <source>
        <dbReference type="Proteomes" id="UP000570823"/>
    </source>
</evidence>
<protein>
    <submittedName>
        <fullName evidence="2">GNAT family N-acetyltransferase</fullName>
    </submittedName>
</protein>
<dbReference type="AlphaFoldDB" id="A0A7K4HM70"/>
<comment type="caution">
    <text evidence="2">The sequence shown here is derived from an EMBL/GenBank/DDBJ whole genome shotgun (WGS) entry which is preliminary data.</text>
</comment>
<dbReference type="InterPro" id="IPR016181">
    <property type="entry name" value="Acyl_CoA_acyltransferase"/>
</dbReference>
<organism evidence="2 3">
    <name type="scientific">Methanofollis tationis</name>
    <dbReference type="NCBI Taxonomy" id="81417"/>
    <lineage>
        <taxon>Archaea</taxon>
        <taxon>Methanobacteriati</taxon>
        <taxon>Methanobacteriota</taxon>
        <taxon>Stenosarchaea group</taxon>
        <taxon>Methanomicrobia</taxon>
        <taxon>Methanomicrobiales</taxon>
        <taxon>Methanomicrobiaceae</taxon>
        <taxon>Methanofollis</taxon>
    </lineage>
</organism>